<gene>
    <name evidence="1" type="ORF">GCM10007391_15620</name>
</gene>
<organism evidence="1 2">
    <name type="scientific">Alteromonas halophila</name>
    <dbReference type="NCBI Taxonomy" id="516698"/>
    <lineage>
        <taxon>Bacteria</taxon>
        <taxon>Pseudomonadati</taxon>
        <taxon>Pseudomonadota</taxon>
        <taxon>Gammaproteobacteria</taxon>
        <taxon>Alteromonadales</taxon>
        <taxon>Alteromonadaceae</taxon>
        <taxon>Alteromonas/Salinimonas group</taxon>
        <taxon>Alteromonas</taxon>
    </lineage>
</organism>
<comment type="caution">
    <text evidence="1">The sequence shown here is derived from an EMBL/GenBank/DDBJ whole genome shotgun (WGS) entry which is preliminary data.</text>
</comment>
<dbReference type="AlphaFoldDB" id="A0A918JJR8"/>
<evidence type="ECO:0008006" key="3">
    <source>
        <dbReference type="Google" id="ProtNLM"/>
    </source>
</evidence>
<reference evidence="1" key="2">
    <citation type="submission" date="2020-09" db="EMBL/GenBank/DDBJ databases">
        <authorList>
            <person name="Sun Q."/>
            <person name="Kim S."/>
        </authorList>
    </citation>
    <scope>NUCLEOTIDE SEQUENCE</scope>
    <source>
        <strain evidence="1">KCTC 22164</strain>
    </source>
</reference>
<keyword evidence="2" id="KW-1185">Reference proteome</keyword>
<dbReference type="EMBL" id="BMXP01000003">
    <property type="protein sequence ID" value="GGW83161.1"/>
    <property type="molecule type" value="Genomic_DNA"/>
</dbReference>
<evidence type="ECO:0000313" key="1">
    <source>
        <dbReference type="EMBL" id="GGW83161.1"/>
    </source>
</evidence>
<evidence type="ECO:0000313" key="2">
    <source>
        <dbReference type="Proteomes" id="UP000631300"/>
    </source>
</evidence>
<name>A0A918JJR8_9ALTE</name>
<protein>
    <recommendedName>
        <fullName evidence="3">Bacteriocin</fullName>
    </recommendedName>
</protein>
<sequence>MTQINDVLSDSDIGQVSGAGWCEAGFMVAGGLLGGGIGGYLSGGFGAAGGFTLGVALGQDVGDMICS</sequence>
<reference evidence="1" key="1">
    <citation type="journal article" date="2014" name="Int. J. Syst. Evol. Microbiol.">
        <title>Complete genome sequence of Corynebacterium casei LMG S-19264T (=DSM 44701T), isolated from a smear-ripened cheese.</title>
        <authorList>
            <consortium name="US DOE Joint Genome Institute (JGI-PGF)"/>
            <person name="Walter F."/>
            <person name="Albersmeier A."/>
            <person name="Kalinowski J."/>
            <person name="Ruckert C."/>
        </authorList>
    </citation>
    <scope>NUCLEOTIDE SEQUENCE</scope>
    <source>
        <strain evidence="1">KCTC 22164</strain>
    </source>
</reference>
<proteinExistence type="predicted"/>
<dbReference type="RefSeq" id="WP_189405097.1">
    <property type="nucleotide sequence ID" value="NZ_BMXP01000003.1"/>
</dbReference>
<accession>A0A918JJR8</accession>
<dbReference type="Proteomes" id="UP000631300">
    <property type="component" value="Unassembled WGS sequence"/>
</dbReference>